<keyword evidence="1" id="KW-0175">Coiled coil</keyword>
<feature type="signal peptide" evidence="3">
    <location>
        <begin position="1"/>
        <end position="26"/>
    </location>
</feature>
<evidence type="ECO:0000313" key="5">
    <source>
        <dbReference type="Proteomes" id="UP001596011"/>
    </source>
</evidence>
<name>A0ABV9HPF1_9MICO</name>
<organism evidence="4 5">
    <name type="scientific">Promicromonospora alba</name>
    <dbReference type="NCBI Taxonomy" id="1616110"/>
    <lineage>
        <taxon>Bacteria</taxon>
        <taxon>Bacillati</taxon>
        <taxon>Actinomycetota</taxon>
        <taxon>Actinomycetes</taxon>
        <taxon>Micrococcales</taxon>
        <taxon>Promicromonosporaceae</taxon>
        <taxon>Promicromonospora</taxon>
    </lineage>
</organism>
<accession>A0ABV9HPF1</accession>
<keyword evidence="2" id="KW-0812">Transmembrane</keyword>
<keyword evidence="2" id="KW-0472">Membrane</keyword>
<sequence length="126" mass="13616">MRRPSVFNLVIAVLALVGAAAAVAAAAEGSVALVLTGVGLVLLAVAGYLRDRRSRADRRSLELRLERGFEGVRQDLAEAASRQELVEVTERLDRLDARLDRAQRRLVAATDAARLEAAERASRVNV</sequence>
<feature type="transmembrane region" description="Helical" evidence="2">
    <location>
        <begin position="31"/>
        <end position="49"/>
    </location>
</feature>
<dbReference type="Proteomes" id="UP001596011">
    <property type="component" value="Unassembled WGS sequence"/>
</dbReference>
<keyword evidence="5" id="KW-1185">Reference proteome</keyword>
<evidence type="ECO:0000256" key="3">
    <source>
        <dbReference type="SAM" id="SignalP"/>
    </source>
</evidence>
<keyword evidence="2" id="KW-1133">Transmembrane helix</keyword>
<keyword evidence="3" id="KW-0732">Signal</keyword>
<proteinExistence type="predicted"/>
<feature type="coiled-coil region" evidence="1">
    <location>
        <begin position="78"/>
        <end position="112"/>
    </location>
</feature>
<dbReference type="RefSeq" id="WP_377142374.1">
    <property type="nucleotide sequence ID" value="NZ_JBHSFI010000011.1"/>
</dbReference>
<dbReference type="EMBL" id="JBHSFI010000011">
    <property type="protein sequence ID" value="MFC4632078.1"/>
    <property type="molecule type" value="Genomic_DNA"/>
</dbReference>
<evidence type="ECO:0000256" key="1">
    <source>
        <dbReference type="SAM" id="Coils"/>
    </source>
</evidence>
<evidence type="ECO:0000256" key="2">
    <source>
        <dbReference type="SAM" id="Phobius"/>
    </source>
</evidence>
<gene>
    <name evidence="4" type="ORF">ACFO6V_27805</name>
</gene>
<feature type="chain" id="PRO_5045849415" description="LPXTG-motif cell wall-anchored protein" evidence="3">
    <location>
        <begin position="27"/>
        <end position="126"/>
    </location>
</feature>
<protein>
    <recommendedName>
        <fullName evidence="6">LPXTG-motif cell wall-anchored protein</fullName>
    </recommendedName>
</protein>
<reference evidence="5" key="1">
    <citation type="journal article" date="2019" name="Int. J. Syst. Evol. Microbiol.">
        <title>The Global Catalogue of Microorganisms (GCM) 10K type strain sequencing project: providing services to taxonomists for standard genome sequencing and annotation.</title>
        <authorList>
            <consortium name="The Broad Institute Genomics Platform"/>
            <consortium name="The Broad Institute Genome Sequencing Center for Infectious Disease"/>
            <person name="Wu L."/>
            <person name="Ma J."/>
        </authorList>
    </citation>
    <scope>NUCLEOTIDE SEQUENCE [LARGE SCALE GENOMIC DNA]</scope>
    <source>
        <strain evidence="5">CCUG 42722</strain>
    </source>
</reference>
<evidence type="ECO:0000313" key="4">
    <source>
        <dbReference type="EMBL" id="MFC4632078.1"/>
    </source>
</evidence>
<evidence type="ECO:0008006" key="6">
    <source>
        <dbReference type="Google" id="ProtNLM"/>
    </source>
</evidence>
<comment type="caution">
    <text evidence="4">The sequence shown here is derived from an EMBL/GenBank/DDBJ whole genome shotgun (WGS) entry which is preliminary data.</text>
</comment>